<dbReference type="EMBL" id="AP025698">
    <property type="protein sequence ID" value="BDH79215.1"/>
    <property type="molecule type" value="Genomic_DNA"/>
</dbReference>
<evidence type="ECO:0000313" key="12">
    <source>
        <dbReference type="Proteomes" id="UP000831817"/>
    </source>
</evidence>
<dbReference type="SUPFAM" id="SSF47781">
    <property type="entry name" value="RuvA domain 2-like"/>
    <property type="match status" value="1"/>
</dbReference>
<keyword evidence="7" id="KW-0175">Coiled coil</keyword>
<keyword evidence="5 6" id="KW-0234">DNA repair</keyword>
<keyword evidence="12" id="KW-1185">Reference proteome</keyword>
<feature type="domain" description="GIY-YIG" evidence="9">
    <location>
        <begin position="13"/>
        <end position="90"/>
    </location>
</feature>
<name>A0ABM7YCV2_9EURY</name>
<dbReference type="SMART" id="SM00465">
    <property type="entry name" value="GIYc"/>
    <property type="match status" value="1"/>
</dbReference>
<dbReference type="PANTHER" id="PTHR30562:SF1">
    <property type="entry name" value="UVRABC SYSTEM PROTEIN C"/>
    <property type="match status" value="1"/>
</dbReference>
<dbReference type="RefSeq" id="WP_248565051.1">
    <property type="nucleotide sequence ID" value="NZ_AP025698.1"/>
</dbReference>
<dbReference type="SMART" id="SM00278">
    <property type="entry name" value="HhH1"/>
    <property type="match status" value="2"/>
</dbReference>
<dbReference type="InterPro" id="IPR036876">
    <property type="entry name" value="UVR_dom_sf"/>
</dbReference>
<reference evidence="11 12" key="1">
    <citation type="submission" date="2022-04" db="EMBL/GenBank/DDBJ databases">
        <title>Complete genome of Methanothermobacter tenebrarum strain RMAS.</title>
        <authorList>
            <person name="Nakamura K."/>
            <person name="Oshima K."/>
            <person name="Hattori M."/>
            <person name="Kamagata Y."/>
            <person name="Takamizawa K."/>
        </authorList>
    </citation>
    <scope>NUCLEOTIDE SEQUENCE [LARGE SCALE GENOMIC DNA]</scope>
    <source>
        <strain evidence="11 12">RMAS</strain>
    </source>
</reference>
<evidence type="ECO:0000256" key="7">
    <source>
        <dbReference type="SAM" id="Coils"/>
    </source>
</evidence>
<evidence type="ECO:0000256" key="6">
    <source>
        <dbReference type="HAMAP-Rule" id="MF_00203"/>
    </source>
</evidence>
<dbReference type="PROSITE" id="PS50164">
    <property type="entry name" value="GIY_YIG"/>
    <property type="match status" value="1"/>
</dbReference>
<keyword evidence="3 6" id="KW-0228">DNA excision</keyword>
<evidence type="ECO:0000313" key="11">
    <source>
        <dbReference type="EMBL" id="BDH79215.1"/>
    </source>
</evidence>
<dbReference type="InterPro" id="IPR003583">
    <property type="entry name" value="Hlx-hairpin-Hlx_DNA-bd_motif"/>
</dbReference>
<protein>
    <recommendedName>
        <fullName evidence="6">UvrABC system protein C</fullName>
        <shortName evidence="6">Protein UvrC</shortName>
    </recommendedName>
    <alternativeName>
        <fullName evidence="6">Excinuclease ABC subunit C</fullName>
    </alternativeName>
</protein>
<dbReference type="InterPro" id="IPR050066">
    <property type="entry name" value="UvrABC_protein_C"/>
</dbReference>
<dbReference type="InterPro" id="IPR010994">
    <property type="entry name" value="RuvA_2-like"/>
</dbReference>
<evidence type="ECO:0000259" key="9">
    <source>
        <dbReference type="PROSITE" id="PS50164"/>
    </source>
</evidence>
<comment type="function">
    <text evidence="6">The UvrABC repair system catalyzes the recognition and processing of DNA lesions. UvrC both incises the 5' and 3' sides of the lesion. The N-terminal half is responsible for the 3' incision and the C-terminal half is responsible for the 5' incision.</text>
</comment>
<dbReference type="CDD" id="cd10434">
    <property type="entry name" value="GIY-YIG_UvrC_Cho"/>
    <property type="match status" value="1"/>
</dbReference>
<dbReference type="PROSITE" id="PS50151">
    <property type="entry name" value="UVR"/>
    <property type="match status" value="1"/>
</dbReference>
<dbReference type="Pfam" id="PF08459">
    <property type="entry name" value="UvrC_RNaseH_dom"/>
    <property type="match status" value="1"/>
</dbReference>
<accession>A0ABM7YCV2</accession>
<dbReference type="InterPro" id="IPR001162">
    <property type="entry name" value="UvrC_RNase_H_dom"/>
</dbReference>
<dbReference type="InterPro" id="IPR004791">
    <property type="entry name" value="UvrC"/>
</dbReference>
<dbReference type="GeneID" id="71965112"/>
<dbReference type="InterPro" id="IPR035901">
    <property type="entry name" value="GIY-YIG_endonuc_sf"/>
</dbReference>
<keyword evidence="1 6" id="KW-0963">Cytoplasm</keyword>
<evidence type="ECO:0000259" key="8">
    <source>
        <dbReference type="PROSITE" id="PS50151"/>
    </source>
</evidence>
<feature type="coiled-coil region" evidence="7">
    <location>
        <begin position="189"/>
        <end position="216"/>
    </location>
</feature>
<proteinExistence type="inferred from homology"/>
<keyword evidence="2 6" id="KW-0227">DNA damage</keyword>
<dbReference type="Gene3D" id="3.40.1440.10">
    <property type="entry name" value="GIY-YIG endonuclease"/>
    <property type="match status" value="1"/>
</dbReference>
<keyword evidence="4 6" id="KW-0267">Excision nuclease</keyword>
<gene>
    <name evidence="6" type="primary">uvrC</name>
    <name evidence="11" type="ORF">MTTB_05940</name>
</gene>
<dbReference type="Pfam" id="PF22920">
    <property type="entry name" value="UvrC_RNaseH"/>
    <property type="match status" value="1"/>
</dbReference>
<dbReference type="NCBIfam" id="TIGR00194">
    <property type="entry name" value="uvrC"/>
    <property type="match status" value="1"/>
</dbReference>
<dbReference type="Pfam" id="PF02151">
    <property type="entry name" value="UVR"/>
    <property type="match status" value="1"/>
</dbReference>
<dbReference type="SUPFAM" id="SSF82771">
    <property type="entry name" value="GIY-YIG endonuclease"/>
    <property type="match status" value="1"/>
</dbReference>
<evidence type="ECO:0000256" key="4">
    <source>
        <dbReference type="ARBA" id="ARBA00022881"/>
    </source>
</evidence>
<dbReference type="InterPro" id="IPR047296">
    <property type="entry name" value="GIY-YIG_UvrC_Cho"/>
</dbReference>
<dbReference type="InterPro" id="IPR001943">
    <property type="entry name" value="UVR_dom"/>
</dbReference>
<comment type="similarity">
    <text evidence="6">Belongs to the UvrC family.</text>
</comment>
<feature type="domain" description="UvrC family homology region profile" evidence="10">
    <location>
        <begin position="250"/>
        <end position="458"/>
    </location>
</feature>
<dbReference type="Proteomes" id="UP000831817">
    <property type="component" value="Chromosome"/>
</dbReference>
<dbReference type="PANTHER" id="PTHR30562">
    <property type="entry name" value="UVRC/OXIDOREDUCTASE"/>
    <property type="match status" value="1"/>
</dbReference>
<comment type="subunit">
    <text evidence="6">Interacts with UvrB in an incision complex.</text>
</comment>
<dbReference type="Gene3D" id="3.30.420.340">
    <property type="entry name" value="UvrC, RNAse H endonuclease domain"/>
    <property type="match status" value="1"/>
</dbReference>
<sequence>MSAAVKRVEDLPDKIGVYILKDTKGNILYIGKSISLRKRVRSYFQPTDNPKIKTMRKHIDHIEYILTDTEKEALILESNLIKKYKPPYNIHLKDDKRYPYLKITNEEYPRITITRRITSDGAYLGPFTNTYAAKKMIKFLKSVFKIRDCKRMDGPCLNNQINLCHSPCTGNVSKDEYMQMIRKVELFFQGQYKHILEELEDEMENAASNLEFEKAATIRDQIISLEDFMGKEHTKFTRGIDKDIITCRFNNKAIIMILHITDGKIIGKDDFTMDNISEEKPERILSAFIQQYYSTPHQIPEEIITEYDINKRRLLEEWLSNLRGVKVKIRKPNGGSDLKLLKAAVKSIQALSKEKTETHKILSELKRQLKLPNHPKRIEGYDISNISGEAPVGSMVTFIDGKPAKGLYRRYKIHASGPDDYAMIREIIKKRYSKDEAKADLIIVDGGRGQLNSTLRVLESLNVKIPIIGIAKKDEKIYTPYSANPIKLPKDSKILHLIQHVRDEAHRFAIEYHRKLRNKKFRASQLDKIKGIGPKRKISLLRHFKGVEAVRSASIEELSQVEGINRKLAEKIHKHFHKPH</sequence>
<evidence type="ECO:0000256" key="5">
    <source>
        <dbReference type="ARBA" id="ARBA00023204"/>
    </source>
</evidence>
<comment type="subcellular location">
    <subcellularLocation>
        <location evidence="6">Cytoplasm</location>
    </subcellularLocation>
</comment>
<evidence type="ECO:0000256" key="2">
    <source>
        <dbReference type="ARBA" id="ARBA00022763"/>
    </source>
</evidence>
<dbReference type="HAMAP" id="MF_00203">
    <property type="entry name" value="UvrC"/>
    <property type="match status" value="1"/>
</dbReference>
<organism evidence="11 12">
    <name type="scientific">Methanothermobacter tenebrarum</name>
    <dbReference type="NCBI Taxonomy" id="680118"/>
    <lineage>
        <taxon>Archaea</taxon>
        <taxon>Methanobacteriati</taxon>
        <taxon>Methanobacteriota</taxon>
        <taxon>Methanomada group</taxon>
        <taxon>Methanobacteria</taxon>
        <taxon>Methanobacteriales</taxon>
        <taxon>Methanobacteriaceae</taxon>
        <taxon>Methanothermobacter</taxon>
    </lineage>
</organism>
<dbReference type="PROSITE" id="PS50165">
    <property type="entry name" value="UVRC"/>
    <property type="match status" value="1"/>
</dbReference>
<keyword evidence="6" id="KW-0742">SOS response</keyword>
<dbReference type="SUPFAM" id="SSF46600">
    <property type="entry name" value="C-terminal UvrC-binding domain of UvrB"/>
    <property type="match status" value="1"/>
</dbReference>
<dbReference type="InterPro" id="IPR038476">
    <property type="entry name" value="UvrC_RNase_H_dom_sf"/>
</dbReference>
<dbReference type="Pfam" id="PF14520">
    <property type="entry name" value="HHH_5"/>
    <property type="match status" value="1"/>
</dbReference>
<feature type="domain" description="UVR" evidence="8">
    <location>
        <begin position="193"/>
        <end position="228"/>
    </location>
</feature>
<evidence type="ECO:0000256" key="3">
    <source>
        <dbReference type="ARBA" id="ARBA00022769"/>
    </source>
</evidence>
<evidence type="ECO:0000256" key="1">
    <source>
        <dbReference type="ARBA" id="ARBA00022490"/>
    </source>
</evidence>
<dbReference type="Gene3D" id="4.10.860.10">
    <property type="entry name" value="UVR domain"/>
    <property type="match status" value="1"/>
</dbReference>
<dbReference type="Gene3D" id="1.10.150.20">
    <property type="entry name" value="5' to 3' exonuclease, C-terminal subdomain"/>
    <property type="match status" value="1"/>
</dbReference>
<dbReference type="Pfam" id="PF01541">
    <property type="entry name" value="GIY-YIG"/>
    <property type="match status" value="1"/>
</dbReference>
<evidence type="ECO:0000259" key="10">
    <source>
        <dbReference type="PROSITE" id="PS50165"/>
    </source>
</evidence>
<dbReference type="InterPro" id="IPR000305">
    <property type="entry name" value="GIY-YIG_endonuc"/>
</dbReference>